<gene>
    <name evidence="1" type="ORF">ADIS_3332</name>
</gene>
<proteinExistence type="predicted"/>
<keyword evidence="2" id="KW-1185">Reference proteome</keyword>
<dbReference type="Proteomes" id="UP000013909">
    <property type="component" value="Unassembled WGS sequence"/>
</dbReference>
<sequence>MRLPNFVMFPLPSYNIPFKVNQLLSAEGISGIMNENGFRNRRV</sequence>
<comment type="caution">
    <text evidence="1">The sequence shown here is derived from an EMBL/GenBank/DDBJ whole genome shotgun (WGS) entry which is preliminary data.</text>
</comment>
<dbReference type="EMBL" id="AQHR01000088">
    <property type="protein sequence ID" value="EON76204.1"/>
    <property type="molecule type" value="Genomic_DNA"/>
</dbReference>
<evidence type="ECO:0000313" key="2">
    <source>
        <dbReference type="Proteomes" id="UP000013909"/>
    </source>
</evidence>
<organism evidence="1 2">
    <name type="scientific">Lunatimonas lonarensis</name>
    <dbReference type="NCBI Taxonomy" id="1232681"/>
    <lineage>
        <taxon>Bacteria</taxon>
        <taxon>Pseudomonadati</taxon>
        <taxon>Bacteroidota</taxon>
        <taxon>Cytophagia</taxon>
        <taxon>Cytophagales</taxon>
        <taxon>Cyclobacteriaceae</taxon>
    </lineage>
</organism>
<dbReference type="AlphaFoldDB" id="R7ZQB9"/>
<accession>R7ZQB9</accession>
<name>R7ZQB9_9BACT</name>
<dbReference type="STRING" id="1232681.ADIS_3332"/>
<evidence type="ECO:0000313" key="1">
    <source>
        <dbReference type="EMBL" id="EON76204.1"/>
    </source>
</evidence>
<protein>
    <submittedName>
        <fullName evidence="1">Uncharacterized protein</fullName>
    </submittedName>
</protein>
<reference evidence="1 2" key="1">
    <citation type="submission" date="2013-02" db="EMBL/GenBank/DDBJ databases">
        <title>A novel strain isolated from Lonar lake, Maharashtra, India.</title>
        <authorList>
            <person name="Singh A."/>
        </authorList>
    </citation>
    <scope>NUCLEOTIDE SEQUENCE [LARGE SCALE GENOMIC DNA]</scope>
    <source>
        <strain evidence="1 2">AK24</strain>
    </source>
</reference>